<feature type="transmembrane region" description="Helical" evidence="6">
    <location>
        <begin position="73"/>
        <end position="92"/>
    </location>
</feature>
<name>A0ABM3XZP9_ERIEU</name>
<keyword evidence="3 6" id="KW-0812">Transmembrane</keyword>
<comment type="similarity">
    <text evidence="2">Belongs to the TMEM39 family.</text>
</comment>
<evidence type="ECO:0000256" key="4">
    <source>
        <dbReference type="ARBA" id="ARBA00022989"/>
    </source>
</evidence>
<evidence type="ECO:0000256" key="5">
    <source>
        <dbReference type="ARBA" id="ARBA00023136"/>
    </source>
</evidence>
<reference evidence="8" key="1">
    <citation type="submission" date="2025-08" db="UniProtKB">
        <authorList>
            <consortium name="RefSeq"/>
        </authorList>
    </citation>
    <scope>IDENTIFICATION</scope>
</reference>
<evidence type="ECO:0000256" key="3">
    <source>
        <dbReference type="ARBA" id="ARBA00022692"/>
    </source>
</evidence>
<keyword evidence="7" id="KW-1185">Reference proteome</keyword>
<dbReference type="PANTHER" id="PTHR12995:SF3">
    <property type="entry name" value="TRANSMEMBRANE PROTEIN 39A"/>
    <property type="match status" value="1"/>
</dbReference>
<organism evidence="7 8">
    <name type="scientific">Erinaceus europaeus</name>
    <name type="common">Western European hedgehog</name>
    <dbReference type="NCBI Taxonomy" id="9365"/>
    <lineage>
        <taxon>Eukaryota</taxon>
        <taxon>Metazoa</taxon>
        <taxon>Chordata</taxon>
        <taxon>Craniata</taxon>
        <taxon>Vertebrata</taxon>
        <taxon>Euteleostomi</taxon>
        <taxon>Mammalia</taxon>
        <taxon>Eutheria</taxon>
        <taxon>Laurasiatheria</taxon>
        <taxon>Eulipotyphla</taxon>
        <taxon>Erinaceidae</taxon>
        <taxon>Erinaceinae</taxon>
        <taxon>Erinaceus</taxon>
    </lineage>
</organism>
<dbReference type="GeneID" id="103121584"/>
<dbReference type="InterPro" id="IPR019397">
    <property type="entry name" value="Uncharacterised_TMEM39"/>
</dbReference>
<evidence type="ECO:0000256" key="6">
    <source>
        <dbReference type="SAM" id="Phobius"/>
    </source>
</evidence>
<dbReference type="PANTHER" id="PTHR12995">
    <property type="entry name" value="FI21814P1"/>
    <property type="match status" value="1"/>
</dbReference>
<sequence>MPGGRRGPSRQQLSRSALPSLQTLVGGGCGNGTGLRNRNGSAIGLPVPPITALITPGPVRHCQIPDLPVDGSLLFEFLFFIYLLVALFIQYINIYKTVWWYPYNHPASCTSLATKAGATSMIHYMVLISAFLMLITLCGWVLWKLVNLFQSHSVLNLLFLGYPFGVYVPLCCFHQDSRAHLLLTDYNYVVQHQAVEESASTVGLAKSKHFFSLLVESLKEQFNNATPIPTHSCPLSPDLIRNEVECLKADFNHRIKEVLFNSLFSAYYVAFLPLCFVKSTQYYDMRWSCEHLIMVWINAFVMLTTQLLPSKYCDLLHKSAAHLGKWQKLEHGSYSNAPQHIWSENTIWPQGVLVRHSRCLYRAMGPYNVAVPSDVSHARFYFLFHRPLRLLNLLILIEGSVVFYQLYSLLRSEKWNHTLSMALILFCNYYVLFKLLRDRIVLGRAYSYPLNSYELKAN</sequence>
<gene>
    <name evidence="8" type="primary">TMEM39A</name>
</gene>
<keyword evidence="5 6" id="KW-0472">Membrane</keyword>
<dbReference type="Pfam" id="PF10271">
    <property type="entry name" value="Tmp39"/>
    <property type="match status" value="2"/>
</dbReference>
<proteinExistence type="inferred from homology"/>
<keyword evidence="4 6" id="KW-1133">Transmembrane helix</keyword>
<dbReference type="PROSITE" id="PS51257">
    <property type="entry name" value="PROKAR_LIPOPROTEIN"/>
    <property type="match status" value="1"/>
</dbReference>
<feature type="transmembrane region" description="Helical" evidence="6">
    <location>
        <begin position="121"/>
        <end position="143"/>
    </location>
</feature>
<feature type="transmembrane region" description="Helical" evidence="6">
    <location>
        <begin position="419"/>
        <end position="436"/>
    </location>
</feature>
<dbReference type="Proteomes" id="UP001652624">
    <property type="component" value="Chromosome 9"/>
</dbReference>
<feature type="transmembrane region" description="Helical" evidence="6">
    <location>
        <begin position="388"/>
        <end position="407"/>
    </location>
</feature>
<accession>A0ABM3XZP9</accession>
<protein>
    <submittedName>
        <fullName evidence="8">Transmembrane protein 39A isoform X2</fullName>
    </submittedName>
</protein>
<evidence type="ECO:0000256" key="2">
    <source>
        <dbReference type="ARBA" id="ARBA00010737"/>
    </source>
</evidence>
<evidence type="ECO:0000256" key="1">
    <source>
        <dbReference type="ARBA" id="ARBA00004141"/>
    </source>
</evidence>
<dbReference type="RefSeq" id="XP_060054295.1">
    <property type="nucleotide sequence ID" value="XM_060198312.1"/>
</dbReference>
<comment type="subcellular location">
    <subcellularLocation>
        <location evidence="1">Membrane</location>
        <topology evidence="1">Multi-pass membrane protein</topology>
    </subcellularLocation>
</comment>
<evidence type="ECO:0000313" key="7">
    <source>
        <dbReference type="Proteomes" id="UP001652624"/>
    </source>
</evidence>
<feature type="transmembrane region" description="Helical" evidence="6">
    <location>
        <begin position="291"/>
        <end position="308"/>
    </location>
</feature>
<feature type="transmembrane region" description="Helical" evidence="6">
    <location>
        <begin position="258"/>
        <end position="279"/>
    </location>
</feature>
<evidence type="ECO:0000313" key="8">
    <source>
        <dbReference type="RefSeq" id="XP_060054295.1"/>
    </source>
</evidence>